<evidence type="ECO:0000313" key="5">
    <source>
        <dbReference type="EMBL" id="EPS60002.1"/>
    </source>
</evidence>
<feature type="non-terminal residue" evidence="5">
    <location>
        <position position="1"/>
    </location>
</feature>
<dbReference type="GO" id="GO:0000209">
    <property type="term" value="P:protein polyubiquitination"/>
    <property type="evidence" value="ECO:0007669"/>
    <property type="project" value="TreeGrafter"/>
</dbReference>
<protein>
    <submittedName>
        <fullName evidence="5">Ubiquitin-protein ligase 4</fullName>
    </submittedName>
</protein>
<dbReference type="OrthoDB" id="900118at2759"/>
<name>S8DKH1_9LAMI</name>
<reference evidence="5 6" key="1">
    <citation type="journal article" date="2013" name="BMC Genomics">
        <title>The miniature genome of a carnivorous plant Genlisea aurea contains a low number of genes and short non-coding sequences.</title>
        <authorList>
            <person name="Leushkin E.V."/>
            <person name="Sutormin R.A."/>
            <person name="Nabieva E.R."/>
            <person name="Penin A.A."/>
            <person name="Kondrashov A.S."/>
            <person name="Logacheva M.D."/>
        </authorList>
    </citation>
    <scope>NUCLEOTIDE SEQUENCE [LARGE SCALE GENOMIC DNA]</scope>
</reference>
<evidence type="ECO:0000256" key="3">
    <source>
        <dbReference type="PROSITE-ProRule" id="PRU00104"/>
    </source>
</evidence>
<dbReference type="PROSITE" id="PS50237">
    <property type="entry name" value="HECT"/>
    <property type="match status" value="1"/>
</dbReference>
<proteinExistence type="predicted"/>
<dbReference type="EMBL" id="AUSU01007905">
    <property type="protein sequence ID" value="EPS60002.1"/>
    <property type="molecule type" value="Genomic_DNA"/>
</dbReference>
<dbReference type="GO" id="GO:0016874">
    <property type="term" value="F:ligase activity"/>
    <property type="evidence" value="ECO:0007669"/>
    <property type="project" value="UniProtKB-KW"/>
</dbReference>
<dbReference type="GO" id="GO:0043161">
    <property type="term" value="P:proteasome-mediated ubiquitin-dependent protein catabolic process"/>
    <property type="evidence" value="ECO:0007669"/>
    <property type="project" value="TreeGrafter"/>
</dbReference>
<comment type="caution">
    <text evidence="3">Lacks conserved residue(s) required for the propagation of feature annotation.</text>
</comment>
<dbReference type="PANTHER" id="PTHR45670:SF10">
    <property type="entry name" value="E3 UBIQUITIN-PROTEIN LIGASE UPL4"/>
    <property type="match status" value="1"/>
</dbReference>
<dbReference type="GO" id="GO:0061630">
    <property type="term" value="F:ubiquitin protein ligase activity"/>
    <property type="evidence" value="ECO:0007669"/>
    <property type="project" value="InterPro"/>
</dbReference>
<comment type="caution">
    <text evidence="5">The sequence shown here is derived from an EMBL/GenBank/DDBJ whole genome shotgun (WGS) entry which is preliminary data.</text>
</comment>
<evidence type="ECO:0000256" key="1">
    <source>
        <dbReference type="ARBA" id="ARBA00022679"/>
    </source>
</evidence>
<keyword evidence="2 3" id="KW-0833">Ubl conjugation pathway</keyword>
<dbReference type="PANTHER" id="PTHR45670">
    <property type="entry name" value="E3 UBIQUITIN-PROTEIN LIGASE TRIP12"/>
    <property type="match status" value="1"/>
</dbReference>
<keyword evidence="5" id="KW-0436">Ligase</keyword>
<evidence type="ECO:0000256" key="2">
    <source>
        <dbReference type="ARBA" id="ARBA00022786"/>
    </source>
</evidence>
<dbReference type="InterPro" id="IPR035983">
    <property type="entry name" value="Hect_E3_ubiquitin_ligase"/>
</dbReference>
<feature type="non-terminal residue" evidence="5">
    <location>
        <position position="601"/>
    </location>
</feature>
<dbReference type="Gene3D" id="3.90.1750.10">
    <property type="entry name" value="Hect, E3 ligase catalytic domains"/>
    <property type="match status" value="1"/>
</dbReference>
<gene>
    <name evidence="5" type="ORF">M569_14800</name>
</gene>
<dbReference type="InterPro" id="IPR045322">
    <property type="entry name" value="HECTD1/TRIP12-like"/>
</dbReference>
<dbReference type="Proteomes" id="UP000015453">
    <property type="component" value="Unassembled WGS sequence"/>
</dbReference>
<dbReference type="InterPro" id="IPR000569">
    <property type="entry name" value="HECT_dom"/>
</dbReference>
<organism evidence="5 6">
    <name type="scientific">Genlisea aurea</name>
    <dbReference type="NCBI Taxonomy" id="192259"/>
    <lineage>
        <taxon>Eukaryota</taxon>
        <taxon>Viridiplantae</taxon>
        <taxon>Streptophyta</taxon>
        <taxon>Embryophyta</taxon>
        <taxon>Tracheophyta</taxon>
        <taxon>Spermatophyta</taxon>
        <taxon>Magnoliopsida</taxon>
        <taxon>eudicotyledons</taxon>
        <taxon>Gunneridae</taxon>
        <taxon>Pentapetalae</taxon>
        <taxon>asterids</taxon>
        <taxon>lamiids</taxon>
        <taxon>Lamiales</taxon>
        <taxon>Lentibulariaceae</taxon>
        <taxon>Genlisea</taxon>
    </lineage>
</organism>
<dbReference type="SMART" id="SM00119">
    <property type="entry name" value="HECTc"/>
    <property type="match status" value="1"/>
</dbReference>
<dbReference type="AlphaFoldDB" id="S8DKH1"/>
<keyword evidence="6" id="KW-1185">Reference proteome</keyword>
<sequence>IQASCYVTHFAMPFISALYLFSLNIIQVENVNILSNTEEEFSPTKITESLDATEVRADPLDREGNNSQTEVGLEMDSPKCSDFEVSPGKLDLYWEGKKLNNTLTLYQSIMELQTEKEHDSARYAYVWTHKHKIVYKRGKLMEQKHAMFSCDEPRLVSSCKIGAQFFSEMFLSLVDLEILGPTSEILFLLKTLEGINRFGFHFKSQEGFLPFSEARITDLHIIAQRSEVPESEFINMKLTEKLEQLLFDPRIVSAGAMPAWSTVLMAWCPFLFGFDARLKYFHLSAFHRSHISADSKTNDHAKGSSDGRLQAYGNLPRKKVVVHRDKILESAVEMMELRSRRRVVLEVEFNDEVGTGLGPTMEFYTLVCEEFQKSGIHMWRDDSFSHQSSEFPHTENPGSLPSSSFGLFPRPWSPSMITSNSPLLSEVLKKFTLFGQIMAKALEDRRLLDIPFSKAFYKLILGKELTVYDILSFDSSFGKVLLDLIDIVRGKKHLISVSDEKSSHLRVGLQSTDIEDLSLDFSLPGYPDYVLTPQSDSKMVSLDNLEEYISLVVNATLKSGIARQIEAFKSGFNQIFNISHLKVFREDELEHLLCGEAVMWN</sequence>
<accession>S8DKH1</accession>
<dbReference type="SUPFAM" id="SSF56204">
    <property type="entry name" value="Hect, E3 ligase catalytic domain"/>
    <property type="match status" value="1"/>
</dbReference>
<dbReference type="Pfam" id="PF00632">
    <property type="entry name" value="HECT"/>
    <property type="match status" value="1"/>
</dbReference>
<keyword evidence="1" id="KW-0808">Transferase</keyword>
<evidence type="ECO:0000313" key="6">
    <source>
        <dbReference type="Proteomes" id="UP000015453"/>
    </source>
</evidence>
<feature type="domain" description="HECT" evidence="4">
    <location>
        <begin position="333"/>
        <end position="601"/>
    </location>
</feature>
<evidence type="ECO:0000259" key="4">
    <source>
        <dbReference type="PROSITE" id="PS50237"/>
    </source>
</evidence>